<keyword evidence="3" id="KW-1185">Reference proteome</keyword>
<feature type="compositionally biased region" description="Basic residues" evidence="1">
    <location>
        <begin position="89"/>
        <end position="101"/>
    </location>
</feature>
<feature type="compositionally biased region" description="Basic and acidic residues" evidence="1">
    <location>
        <begin position="1"/>
        <end position="19"/>
    </location>
</feature>
<feature type="compositionally biased region" description="Basic and acidic residues" evidence="1">
    <location>
        <begin position="102"/>
        <end position="112"/>
    </location>
</feature>
<feature type="region of interest" description="Disordered" evidence="1">
    <location>
        <begin position="1"/>
        <end position="112"/>
    </location>
</feature>
<evidence type="ECO:0000313" key="2">
    <source>
        <dbReference type="EMBL" id="KAJ1208780.1"/>
    </source>
</evidence>
<accession>A0AAV7W7B3</accession>
<proteinExistence type="predicted"/>
<reference evidence="2" key="1">
    <citation type="journal article" date="2022" name="bioRxiv">
        <title>Sequencing and chromosome-scale assembly of the giantPleurodeles waltlgenome.</title>
        <authorList>
            <person name="Brown T."/>
            <person name="Elewa A."/>
            <person name="Iarovenko S."/>
            <person name="Subramanian E."/>
            <person name="Araus A.J."/>
            <person name="Petzold A."/>
            <person name="Susuki M."/>
            <person name="Suzuki K.-i.T."/>
            <person name="Hayashi T."/>
            <person name="Toyoda A."/>
            <person name="Oliveira C."/>
            <person name="Osipova E."/>
            <person name="Leigh N.D."/>
            <person name="Simon A."/>
            <person name="Yun M.H."/>
        </authorList>
    </citation>
    <scope>NUCLEOTIDE SEQUENCE</scope>
    <source>
        <strain evidence="2">20211129_DDA</strain>
        <tissue evidence="2">Liver</tissue>
    </source>
</reference>
<evidence type="ECO:0000313" key="3">
    <source>
        <dbReference type="Proteomes" id="UP001066276"/>
    </source>
</evidence>
<sequence>MRLEAAPRDGEPNSDRSLRLLEPGAVLRTPHTGAPGVGPEERGQALPAAEERRSWASSPEETGEWTSRGCGACPELTTGPDTKESPVQRGRHSEKRGRPMRAIRERGPRPEE</sequence>
<evidence type="ECO:0000256" key="1">
    <source>
        <dbReference type="SAM" id="MobiDB-lite"/>
    </source>
</evidence>
<comment type="caution">
    <text evidence="2">The sequence shown here is derived from an EMBL/GenBank/DDBJ whole genome shotgun (WGS) entry which is preliminary data.</text>
</comment>
<dbReference type="EMBL" id="JANPWB010000002">
    <property type="protein sequence ID" value="KAJ1208780.1"/>
    <property type="molecule type" value="Genomic_DNA"/>
</dbReference>
<dbReference type="AlphaFoldDB" id="A0AAV7W7B3"/>
<organism evidence="2 3">
    <name type="scientific">Pleurodeles waltl</name>
    <name type="common">Iberian ribbed newt</name>
    <dbReference type="NCBI Taxonomy" id="8319"/>
    <lineage>
        <taxon>Eukaryota</taxon>
        <taxon>Metazoa</taxon>
        <taxon>Chordata</taxon>
        <taxon>Craniata</taxon>
        <taxon>Vertebrata</taxon>
        <taxon>Euteleostomi</taxon>
        <taxon>Amphibia</taxon>
        <taxon>Batrachia</taxon>
        <taxon>Caudata</taxon>
        <taxon>Salamandroidea</taxon>
        <taxon>Salamandridae</taxon>
        <taxon>Pleurodelinae</taxon>
        <taxon>Pleurodeles</taxon>
    </lineage>
</organism>
<gene>
    <name evidence="2" type="ORF">NDU88_004163</name>
</gene>
<feature type="compositionally biased region" description="Basic and acidic residues" evidence="1">
    <location>
        <begin position="39"/>
        <end position="54"/>
    </location>
</feature>
<protein>
    <submittedName>
        <fullName evidence="2">Uncharacterized protein</fullName>
    </submittedName>
</protein>
<name>A0AAV7W7B3_PLEWA</name>
<dbReference type="Proteomes" id="UP001066276">
    <property type="component" value="Chromosome 1_2"/>
</dbReference>